<comment type="pathway">
    <text evidence="7">tRNA modification; N(7)-methylguanine-tRNA biosynthesis.</text>
</comment>
<comment type="similarity">
    <text evidence="7">Belongs to the class I-like SAM-binding methyltransferase superfamily. TrmB family.</text>
</comment>
<dbReference type="PANTHER" id="PTHR23417:SF14">
    <property type="entry name" value="PENTACOTRIPEPTIDE-REPEAT REGION OF PRORP DOMAIN-CONTAINING PROTEIN"/>
    <property type="match status" value="1"/>
</dbReference>
<feature type="binding site" evidence="7">
    <location>
        <position position="103"/>
    </location>
    <ligand>
        <name>S-adenosyl-L-methionine</name>
        <dbReference type="ChEBI" id="CHEBI:59789"/>
    </ligand>
</feature>
<feature type="binding site" evidence="7">
    <location>
        <position position="76"/>
    </location>
    <ligand>
        <name>S-adenosyl-L-methionine</name>
        <dbReference type="ChEBI" id="CHEBI:59789"/>
    </ligand>
</feature>
<dbReference type="InterPro" id="IPR055361">
    <property type="entry name" value="tRNA_methyltr_TrmB_bact"/>
</dbReference>
<reference evidence="8 9" key="1">
    <citation type="submission" date="2019-02" db="EMBL/GenBank/DDBJ databases">
        <title>Prokaryotic population dynamics and viral predation in marine succession experiment using metagenomics: the confinement effect.</title>
        <authorList>
            <person name="Haro-Moreno J.M."/>
            <person name="Rodriguez-Valera F."/>
            <person name="Lopez-Perez M."/>
        </authorList>
    </citation>
    <scope>NUCLEOTIDE SEQUENCE [LARGE SCALE GENOMIC DNA]</scope>
    <source>
        <strain evidence="8">MED-G163</strain>
    </source>
</reference>
<dbReference type="CDD" id="cd02440">
    <property type="entry name" value="AdoMet_MTases"/>
    <property type="match status" value="1"/>
</dbReference>
<dbReference type="InterPro" id="IPR003358">
    <property type="entry name" value="tRNA_(Gua-N-7)_MeTrfase_Trmb"/>
</dbReference>
<gene>
    <name evidence="7 8" type="primary">trmB</name>
    <name evidence="8" type="ORF">EVA96_00295</name>
</gene>
<evidence type="ECO:0000256" key="6">
    <source>
        <dbReference type="ARBA" id="ARBA00022694"/>
    </source>
</evidence>
<feature type="binding site" evidence="7">
    <location>
        <position position="51"/>
    </location>
    <ligand>
        <name>S-adenosyl-L-methionine</name>
        <dbReference type="ChEBI" id="CHEBI:59789"/>
    </ligand>
</feature>
<evidence type="ECO:0000313" key="8">
    <source>
        <dbReference type="EMBL" id="RZO23243.1"/>
    </source>
</evidence>
<dbReference type="Proteomes" id="UP000315782">
    <property type="component" value="Unassembled WGS sequence"/>
</dbReference>
<dbReference type="HAMAP" id="MF_01057">
    <property type="entry name" value="tRNA_methyltr_TrmB"/>
    <property type="match status" value="1"/>
</dbReference>
<dbReference type="InterPro" id="IPR029063">
    <property type="entry name" value="SAM-dependent_MTases_sf"/>
</dbReference>
<dbReference type="SUPFAM" id="SSF53335">
    <property type="entry name" value="S-adenosyl-L-methionine-dependent methyltransferases"/>
    <property type="match status" value="1"/>
</dbReference>
<organism evidence="8 9">
    <name type="scientific">SAR86 cluster bacterium</name>
    <dbReference type="NCBI Taxonomy" id="2030880"/>
    <lineage>
        <taxon>Bacteria</taxon>
        <taxon>Pseudomonadati</taxon>
        <taxon>Pseudomonadota</taxon>
        <taxon>Gammaproteobacteria</taxon>
        <taxon>SAR86 cluster</taxon>
    </lineage>
</organism>
<keyword evidence="3 7" id="KW-0489">Methyltransferase</keyword>
<evidence type="ECO:0000256" key="2">
    <source>
        <dbReference type="ARBA" id="ARBA00003015"/>
    </source>
</evidence>
<feature type="binding site" evidence="7">
    <location>
        <position position="161"/>
    </location>
    <ligand>
        <name>substrate</name>
    </ligand>
</feature>
<dbReference type="GO" id="GO:0043527">
    <property type="term" value="C:tRNA methyltransferase complex"/>
    <property type="evidence" value="ECO:0007669"/>
    <property type="project" value="TreeGrafter"/>
</dbReference>
<dbReference type="Pfam" id="PF02390">
    <property type="entry name" value="Methyltransf_4"/>
    <property type="match status" value="1"/>
</dbReference>
<comment type="catalytic activity">
    <reaction evidence="1 7">
        <text>guanosine(46) in tRNA + S-adenosyl-L-methionine = N(7)-methylguanosine(46) in tRNA + S-adenosyl-L-homocysteine</text>
        <dbReference type="Rhea" id="RHEA:42708"/>
        <dbReference type="Rhea" id="RHEA-COMP:10188"/>
        <dbReference type="Rhea" id="RHEA-COMP:10189"/>
        <dbReference type="ChEBI" id="CHEBI:57856"/>
        <dbReference type="ChEBI" id="CHEBI:59789"/>
        <dbReference type="ChEBI" id="CHEBI:74269"/>
        <dbReference type="ChEBI" id="CHEBI:74480"/>
        <dbReference type="EC" id="2.1.1.33"/>
    </reaction>
</comment>
<dbReference type="Gene3D" id="3.40.50.150">
    <property type="entry name" value="Vaccinia Virus protein VP39"/>
    <property type="match status" value="1"/>
</dbReference>
<keyword evidence="4 7" id="KW-0808">Transferase</keyword>
<proteinExistence type="inferred from homology"/>
<evidence type="ECO:0000256" key="5">
    <source>
        <dbReference type="ARBA" id="ARBA00022691"/>
    </source>
</evidence>
<protein>
    <recommendedName>
        <fullName evidence="7">tRNA (guanine-N(7)-)-methyltransferase</fullName>
        <ecNumber evidence="7">2.1.1.33</ecNumber>
    </recommendedName>
    <alternativeName>
        <fullName evidence="7">tRNA (guanine(46)-N(7))-methyltransferase</fullName>
    </alternativeName>
    <alternativeName>
        <fullName evidence="7">tRNA(m7G46)-methyltransferase</fullName>
    </alternativeName>
</protein>
<keyword evidence="5 7" id="KW-0949">S-adenosyl-L-methionine</keyword>
<dbReference type="AlphaFoldDB" id="A0A520MPU4"/>
<dbReference type="NCBIfam" id="TIGR00091">
    <property type="entry name" value="tRNA (guanosine(46)-N7)-methyltransferase TrmB"/>
    <property type="match status" value="1"/>
</dbReference>
<evidence type="ECO:0000256" key="4">
    <source>
        <dbReference type="ARBA" id="ARBA00022679"/>
    </source>
</evidence>
<dbReference type="PANTHER" id="PTHR23417">
    <property type="entry name" value="3-DEOXY-D-MANNO-OCTULOSONIC-ACID TRANSFERASE/TRNA GUANINE-N 7 - -METHYLTRANSFERASE"/>
    <property type="match status" value="1"/>
</dbReference>
<dbReference type="PROSITE" id="PS51625">
    <property type="entry name" value="SAM_MT_TRMB"/>
    <property type="match status" value="1"/>
</dbReference>
<evidence type="ECO:0000256" key="1">
    <source>
        <dbReference type="ARBA" id="ARBA00000142"/>
    </source>
</evidence>
<comment type="caution">
    <text evidence="7">Lacks conserved residue(s) required for the propagation of feature annotation.</text>
</comment>
<dbReference type="GO" id="GO:0008176">
    <property type="term" value="F:tRNA (guanine(46)-N7)-methyltransferase activity"/>
    <property type="evidence" value="ECO:0007669"/>
    <property type="project" value="UniProtKB-UniRule"/>
</dbReference>
<comment type="caution">
    <text evidence="8">The sequence shown here is derived from an EMBL/GenBank/DDBJ whole genome shotgun (WGS) entry which is preliminary data.</text>
</comment>
<feature type="binding site" evidence="7">
    <location>
        <position position="125"/>
    </location>
    <ligand>
        <name>S-adenosyl-L-methionine</name>
        <dbReference type="ChEBI" id="CHEBI:59789"/>
    </ligand>
</feature>
<evidence type="ECO:0000256" key="7">
    <source>
        <dbReference type="HAMAP-Rule" id="MF_01057"/>
    </source>
</evidence>
<dbReference type="EC" id="2.1.1.33" evidence="7"/>
<accession>A0A520MPU4</accession>
<evidence type="ECO:0000256" key="3">
    <source>
        <dbReference type="ARBA" id="ARBA00022603"/>
    </source>
</evidence>
<dbReference type="EMBL" id="SHBI01000001">
    <property type="protein sequence ID" value="RZO23243.1"/>
    <property type="molecule type" value="Genomic_DNA"/>
</dbReference>
<keyword evidence="6 7" id="KW-0819">tRNA processing</keyword>
<feature type="binding site" evidence="7">
    <location>
        <position position="129"/>
    </location>
    <ligand>
        <name>substrate</name>
    </ligand>
</feature>
<comment type="function">
    <text evidence="2 7">Catalyzes the formation of N(7)-methylguanine at position 46 (m7G46) in tRNA.</text>
</comment>
<dbReference type="UniPathway" id="UPA00989"/>
<evidence type="ECO:0000313" key="9">
    <source>
        <dbReference type="Proteomes" id="UP000315782"/>
    </source>
</evidence>
<sequence>MRQKYLPSFVKRRGRITKSQENNLNHLEKFEVSNIDDISKAKFSFSKLTLEIGFGNGDNTLALAKANPGTLYLASEVYIAGIGYLLGEIIKNDIQNIKLISGDIRLLIEQIKKPIFDDVLIICPDPWPKLKHHKRRMINSEFLKLVHPVIKNNGNLFMSTDWENYAESIEETILESNGYKRLKSSIYEKSELTKFQKRAMEEGRKIYTFTLKKVS</sequence>
<name>A0A520MPU4_9GAMM</name>